<name>A0A2R6BA89_9ARCH</name>
<comment type="caution">
    <text evidence="3">The sequence shown here is derived from an EMBL/GenBank/DDBJ whole genome shotgun (WGS) entry which is preliminary data.</text>
</comment>
<gene>
    <name evidence="3" type="ORF">B9Q06_05175</name>
</gene>
<accession>A0A2R6BA89</accession>
<keyword evidence="2" id="KW-0812">Transmembrane</keyword>
<feature type="transmembrane region" description="Helical" evidence="2">
    <location>
        <begin position="366"/>
        <end position="382"/>
    </location>
</feature>
<feature type="transmembrane region" description="Helical" evidence="2">
    <location>
        <begin position="234"/>
        <end position="250"/>
    </location>
</feature>
<feature type="transmembrane region" description="Helical" evidence="2">
    <location>
        <begin position="130"/>
        <end position="148"/>
    </location>
</feature>
<feature type="transmembrane region" description="Helical" evidence="2">
    <location>
        <begin position="256"/>
        <end position="274"/>
    </location>
</feature>
<feature type="transmembrane region" description="Helical" evidence="2">
    <location>
        <begin position="72"/>
        <end position="89"/>
    </location>
</feature>
<feature type="transmembrane region" description="Helical" evidence="2">
    <location>
        <begin position="431"/>
        <end position="454"/>
    </location>
</feature>
<feature type="transmembrane region" description="Helical" evidence="2">
    <location>
        <begin position="340"/>
        <end position="359"/>
    </location>
</feature>
<protein>
    <recommendedName>
        <fullName evidence="5">Glycosyltransferase RgtA/B/C/D-like domain-containing protein</fullName>
    </recommendedName>
</protein>
<dbReference type="Proteomes" id="UP000241284">
    <property type="component" value="Unassembled WGS sequence"/>
</dbReference>
<feature type="transmembrane region" description="Helical" evidence="2">
    <location>
        <begin position="286"/>
        <end position="303"/>
    </location>
</feature>
<feature type="transmembrane region" description="Helical" evidence="2">
    <location>
        <begin position="207"/>
        <end position="227"/>
    </location>
</feature>
<dbReference type="AlphaFoldDB" id="A0A2R6BA89"/>
<keyword evidence="2" id="KW-0472">Membrane</keyword>
<proteinExistence type="predicted"/>
<feature type="region of interest" description="Disordered" evidence="1">
    <location>
        <begin position="28"/>
        <end position="55"/>
    </location>
</feature>
<evidence type="ECO:0000313" key="4">
    <source>
        <dbReference type="Proteomes" id="UP000241284"/>
    </source>
</evidence>
<sequence length="593" mass="66317">MNEYTGSRSHPHHEPNAPKHTVANAVLHPSTFGNPRQNTPMLRAEGSNQTQKEGEWQGIKQPVYLQWSDRRILLVLVLSGILLRVLVFISSPQFIAVGDAAEYVALARELAANNFAVPPHNTLYYPGTPWIYPPLGLELLAAIIRLTASSGWEPFYTLTGLMVVFDSLTVIPVFLLTKRVFDRGAALAAGLIFSSYPPDLYALSWSAYPQIVATFIVAWVLLLWVRAETDPHPLRLNVFMGLLVGVVALVHDLTAFILVGVLLTYAVIGTIVGFVGRRGLSNTTNAAWVSLAVCSPFMAYWYAPRLWWVEYAASSASTPQTLVSGVNQFLQSFAIPVGVYYGYMIVYALLLIAFTYTMVTDFRPTTLTLICFGAVPVAIMVYKSTDITLLERLPYYTLLPTTIFVAKGLTYTCTRIEKAVKSFRPSSRRTWAYTLAILLAFTAFTALSTVSYSASAHTYYAQCDYCNNKAEPLTDLSIYEWIETNTPTGSVFAAAGHIGYYIAAYDGRPTIVYHPLDYLTQPSERYESLAAYTLVFTPDYNIVETLTYIIQYNVSYIVVYNTYNITVPYFYKPVYSDNLVTLYQVNLKQMNQV</sequence>
<evidence type="ECO:0000256" key="2">
    <source>
        <dbReference type="SAM" id="Phobius"/>
    </source>
</evidence>
<evidence type="ECO:0008006" key="5">
    <source>
        <dbReference type="Google" id="ProtNLM"/>
    </source>
</evidence>
<feature type="compositionally biased region" description="Polar residues" evidence="1">
    <location>
        <begin position="31"/>
        <end position="51"/>
    </location>
</feature>
<reference evidence="3 4" key="1">
    <citation type="submission" date="2017-04" db="EMBL/GenBank/DDBJ databases">
        <title>Novel microbial lineages endemic to geothermal iron-oxide mats fill important gaps in the evolutionary history of Archaea.</title>
        <authorList>
            <person name="Jay Z.J."/>
            <person name="Beam J.P."/>
            <person name="Dlakic M."/>
            <person name="Rusch D.B."/>
            <person name="Kozubal M.A."/>
            <person name="Inskeep W.P."/>
        </authorList>
    </citation>
    <scope>NUCLEOTIDE SEQUENCE [LARGE SCALE GENOMIC DNA]</scope>
    <source>
        <strain evidence="3">ECH_B_2</strain>
    </source>
</reference>
<evidence type="ECO:0000256" key="1">
    <source>
        <dbReference type="SAM" id="MobiDB-lite"/>
    </source>
</evidence>
<feature type="transmembrane region" description="Helical" evidence="2">
    <location>
        <begin position="155"/>
        <end position="175"/>
    </location>
</feature>
<organism evidence="3 4">
    <name type="scientific">Candidatus Marsarchaeota G2 archaeon ECH_B_2</name>
    <dbReference type="NCBI Taxonomy" id="1978160"/>
    <lineage>
        <taxon>Archaea</taxon>
        <taxon>Candidatus Marsarchaeota</taxon>
        <taxon>Candidatus Marsarchaeota group 2</taxon>
    </lineage>
</organism>
<evidence type="ECO:0000313" key="3">
    <source>
        <dbReference type="EMBL" id="PSN95574.1"/>
    </source>
</evidence>
<keyword evidence="2" id="KW-1133">Transmembrane helix</keyword>
<dbReference type="EMBL" id="NEXH01000008">
    <property type="protein sequence ID" value="PSN95574.1"/>
    <property type="molecule type" value="Genomic_DNA"/>
</dbReference>